<accession>A0A1X7TE28</accession>
<organism evidence="3">
    <name type="scientific">Amphimedon queenslandica</name>
    <name type="common">Sponge</name>
    <dbReference type="NCBI Taxonomy" id="400682"/>
    <lineage>
        <taxon>Eukaryota</taxon>
        <taxon>Metazoa</taxon>
        <taxon>Porifera</taxon>
        <taxon>Demospongiae</taxon>
        <taxon>Heteroscleromorpha</taxon>
        <taxon>Haplosclerida</taxon>
        <taxon>Niphatidae</taxon>
        <taxon>Amphimedon</taxon>
    </lineage>
</organism>
<proteinExistence type="predicted"/>
<dbReference type="InterPro" id="IPR000467">
    <property type="entry name" value="G_patch_dom"/>
</dbReference>
<dbReference type="eggNOG" id="KOG0154">
    <property type="taxonomic scope" value="Eukaryota"/>
</dbReference>
<dbReference type="PANTHER" id="PTHR23106:SF24">
    <property type="entry name" value="ANGIOGENIC FACTOR WITH G PATCH AND FHA DOMAINS 1"/>
    <property type="match status" value="1"/>
</dbReference>
<sequence length="232" mass="25358">MFGSLTDGLQTVEQLPLALPVPKEASKSYLLQHGDYLKIGGTSFLLHIHRGMASCSECSSMGISVVGAADGGGASNDESLEMQRRKGLNKLKKKYGLRLKDSFGDELHKLPENYTDKAAARRKRYGIELPQSAIRDDSPSTVNDPISSSNKGHQMLKKFGWKEGDSLGAAENKGITEPISTFIRSNKAGLGFSGSLQSLESANQRGRGGAGHNKMLKRYQDVVEKEKKRQRF</sequence>
<feature type="region of interest" description="Disordered" evidence="1">
    <location>
        <begin position="201"/>
        <end position="232"/>
    </location>
</feature>
<dbReference type="EnsemblMetazoa" id="Aqu2.1.12864_001">
    <property type="protein sequence ID" value="Aqu2.1.12864_001"/>
    <property type="gene ID" value="Aqu2.1.12864"/>
</dbReference>
<feature type="domain" description="G-patch" evidence="2">
    <location>
        <begin position="148"/>
        <end position="195"/>
    </location>
</feature>
<dbReference type="STRING" id="400682.A0A1X7TE28"/>
<dbReference type="SMART" id="SM00443">
    <property type="entry name" value="G_patch"/>
    <property type="match status" value="1"/>
</dbReference>
<evidence type="ECO:0000313" key="3">
    <source>
        <dbReference type="EnsemblMetazoa" id="Aqu2.1.12864_001"/>
    </source>
</evidence>
<dbReference type="AlphaFoldDB" id="A0A1X7TE28"/>
<feature type="compositionally biased region" description="Basic and acidic residues" evidence="1">
    <location>
        <begin position="218"/>
        <end position="232"/>
    </location>
</feature>
<evidence type="ECO:0000256" key="1">
    <source>
        <dbReference type="SAM" id="MobiDB-lite"/>
    </source>
</evidence>
<dbReference type="PROSITE" id="PS50174">
    <property type="entry name" value="G_PATCH"/>
    <property type="match status" value="1"/>
</dbReference>
<dbReference type="InParanoid" id="A0A1X7TE28"/>
<evidence type="ECO:0000259" key="2">
    <source>
        <dbReference type="PROSITE" id="PS50174"/>
    </source>
</evidence>
<name>A0A1X7TE28_AMPQE</name>
<dbReference type="GO" id="GO:0003676">
    <property type="term" value="F:nucleic acid binding"/>
    <property type="evidence" value="ECO:0007669"/>
    <property type="project" value="InterPro"/>
</dbReference>
<dbReference type="Pfam" id="PF01585">
    <property type="entry name" value="G-patch"/>
    <property type="match status" value="1"/>
</dbReference>
<dbReference type="InterPro" id="IPR053027">
    <property type="entry name" value="AGGF1"/>
</dbReference>
<dbReference type="OrthoDB" id="2538319at2759"/>
<reference evidence="3" key="1">
    <citation type="submission" date="2017-05" db="UniProtKB">
        <authorList>
            <consortium name="EnsemblMetazoa"/>
        </authorList>
    </citation>
    <scope>IDENTIFICATION</scope>
</reference>
<dbReference type="PANTHER" id="PTHR23106">
    <property type="entry name" value="ANGIOGENIC FACTOR WITH G PATCH AND FHA DOMAINS 1"/>
    <property type="match status" value="1"/>
</dbReference>
<protein>
    <recommendedName>
        <fullName evidence="2">G-patch domain-containing protein</fullName>
    </recommendedName>
</protein>